<protein>
    <recommendedName>
        <fullName evidence="8">Ribosomal RNA adenine methylase transferase N-terminal domain-containing protein</fullName>
    </recommendedName>
</protein>
<dbReference type="NCBIfam" id="TIGR00755">
    <property type="entry name" value="ksgA"/>
    <property type="match status" value="1"/>
</dbReference>
<dbReference type="GO" id="GO:0003723">
    <property type="term" value="F:RNA binding"/>
    <property type="evidence" value="ECO:0007669"/>
    <property type="project" value="UniProtKB-UniRule"/>
</dbReference>
<dbReference type="PROSITE" id="PS01131">
    <property type="entry name" value="RRNA_A_DIMETH"/>
    <property type="match status" value="1"/>
</dbReference>
<dbReference type="PROSITE" id="PS51689">
    <property type="entry name" value="SAM_RNA_A_N6_MT"/>
    <property type="match status" value="1"/>
</dbReference>
<feature type="binding site" evidence="7">
    <location>
        <position position="18"/>
    </location>
    <ligand>
        <name>S-adenosyl-L-methionine</name>
        <dbReference type="ChEBI" id="CHEBI:59789"/>
    </ligand>
</feature>
<feature type="binding site" evidence="7">
    <location>
        <position position="89"/>
    </location>
    <ligand>
        <name>S-adenosyl-L-methionine</name>
        <dbReference type="ChEBI" id="CHEBI:59789"/>
    </ligand>
</feature>
<evidence type="ECO:0000256" key="2">
    <source>
        <dbReference type="ARBA" id="ARBA00022552"/>
    </source>
</evidence>
<dbReference type="Proteomes" id="UP000054016">
    <property type="component" value="Unassembled WGS sequence"/>
</dbReference>
<evidence type="ECO:0000259" key="8">
    <source>
        <dbReference type="SMART" id="SM00650"/>
    </source>
</evidence>
<dbReference type="SUPFAM" id="SSF53335">
    <property type="entry name" value="S-adenosyl-L-methionine-dependent methyltransferases"/>
    <property type="match status" value="1"/>
</dbReference>
<proteinExistence type="inferred from homology"/>
<keyword evidence="5 7" id="KW-0949">S-adenosyl-L-methionine</keyword>
<dbReference type="InterPro" id="IPR001737">
    <property type="entry name" value="KsgA/Erm"/>
</dbReference>
<dbReference type="EMBL" id="LFWV01000004">
    <property type="protein sequence ID" value="KON32345.1"/>
    <property type="molecule type" value="Genomic_DNA"/>
</dbReference>
<dbReference type="InterPro" id="IPR020598">
    <property type="entry name" value="rRNA_Ade_methylase_Trfase_N"/>
</dbReference>
<dbReference type="PANTHER" id="PTHR11727">
    <property type="entry name" value="DIMETHYLADENOSINE TRANSFERASE"/>
    <property type="match status" value="1"/>
</dbReference>
<sequence length="264" mass="30057">MLRELRIIPNKLLGQNFIVEPSIFPKLTNYASLGKTEVVLDAGAGFGFLTRFLAKRCENVLAVEKDPRVAMVLRENLKGLANVTVIEGDVLKTAVPNFNKVVSIPPYQISSRLLLWLFDRNFCCAVLVLQKEFAERLVAAVGSEEYGWLTVATCQSTEVQLLDSVPNFMFYPPPEVDSIIVRLTPWKTSPFEVKDKEFFRRMVRWLFTQRNKKLSNALSPFIKSAFKINKEDAQKTASTFSFGEKRVRELKPETFGELSNVLIR</sequence>
<dbReference type="Pfam" id="PF00398">
    <property type="entry name" value="RrnaAD"/>
    <property type="match status" value="1"/>
</dbReference>
<dbReference type="Gene3D" id="1.10.8.100">
    <property type="entry name" value="Ribosomal RNA adenine dimethylase-like, domain 2"/>
    <property type="match status" value="1"/>
</dbReference>
<feature type="binding site" evidence="7">
    <location>
        <position position="43"/>
    </location>
    <ligand>
        <name>S-adenosyl-L-methionine</name>
        <dbReference type="ChEBI" id="CHEBI:59789"/>
    </ligand>
</feature>
<dbReference type="CDD" id="cd02440">
    <property type="entry name" value="AdoMet_MTases"/>
    <property type="match status" value="1"/>
</dbReference>
<evidence type="ECO:0000313" key="10">
    <source>
        <dbReference type="Proteomes" id="UP000054016"/>
    </source>
</evidence>
<evidence type="ECO:0000313" key="9">
    <source>
        <dbReference type="EMBL" id="KON32345.1"/>
    </source>
</evidence>
<gene>
    <name evidence="9" type="ORF">AC478_00555</name>
</gene>
<accession>A0A0M0BVE7</accession>
<dbReference type="InterPro" id="IPR011530">
    <property type="entry name" value="rRNA_adenine_dimethylase"/>
</dbReference>
<dbReference type="GO" id="GO:0000179">
    <property type="term" value="F:rRNA (adenine-N6,N6-)-dimethyltransferase activity"/>
    <property type="evidence" value="ECO:0007669"/>
    <property type="project" value="UniProtKB-UniRule"/>
</dbReference>
<keyword evidence="3 7" id="KW-0489">Methyltransferase</keyword>
<feature type="binding site" evidence="7">
    <location>
        <position position="16"/>
    </location>
    <ligand>
        <name>S-adenosyl-L-methionine</name>
        <dbReference type="ChEBI" id="CHEBI:59789"/>
    </ligand>
</feature>
<evidence type="ECO:0000256" key="7">
    <source>
        <dbReference type="PROSITE-ProRule" id="PRU01026"/>
    </source>
</evidence>
<dbReference type="AlphaFoldDB" id="A0A0M0BVE7"/>
<evidence type="ECO:0000256" key="3">
    <source>
        <dbReference type="ARBA" id="ARBA00022603"/>
    </source>
</evidence>
<dbReference type="InterPro" id="IPR020596">
    <property type="entry name" value="rRNA_Ade_Mease_Trfase_CS"/>
</dbReference>
<name>A0A0M0BVE7_9ARCH</name>
<reference evidence="10" key="1">
    <citation type="submission" date="2015-06" db="EMBL/GenBank/DDBJ databases">
        <title>New insights into the roles of widespread benthic archaea in carbon and nitrogen cycling.</title>
        <authorList>
            <person name="Lazar C.S."/>
            <person name="Baker B.J."/>
            <person name="Seitz K.W."/>
            <person name="Hyde A.S."/>
            <person name="Dick G.J."/>
            <person name="Hinrichs K.-U."/>
            <person name="Teske A.P."/>
        </authorList>
    </citation>
    <scope>NUCLEOTIDE SEQUENCE [LARGE SCALE GENOMIC DNA]</scope>
</reference>
<dbReference type="Gene3D" id="3.40.50.150">
    <property type="entry name" value="Vaccinia Virus protein VP39"/>
    <property type="match status" value="1"/>
</dbReference>
<organism evidence="9 10">
    <name type="scientific">miscellaneous Crenarchaeota group-1 archaeon SG8-32-3</name>
    <dbReference type="NCBI Taxonomy" id="1685125"/>
    <lineage>
        <taxon>Archaea</taxon>
        <taxon>Candidatus Bathyarchaeota</taxon>
        <taxon>MCG-1</taxon>
    </lineage>
</organism>
<dbReference type="PANTHER" id="PTHR11727:SF7">
    <property type="entry name" value="DIMETHYLADENOSINE TRANSFERASE-RELATED"/>
    <property type="match status" value="1"/>
</dbReference>
<keyword evidence="2" id="KW-0698">rRNA processing</keyword>
<dbReference type="SMART" id="SM00650">
    <property type="entry name" value="rADc"/>
    <property type="match status" value="1"/>
</dbReference>
<comment type="similarity">
    <text evidence="7">Belongs to the class I-like SAM-binding methyltransferase superfamily. rRNA adenine N(6)-methyltransferase family.</text>
</comment>
<evidence type="ECO:0000256" key="4">
    <source>
        <dbReference type="ARBA" id="ARBA00022679"/>
    </source>
</evidence>
<keyword evidence="1" id="KW-0963">Cytoplasm</keyword>
<feature type="binding site" evidence="7">
    <location>
        <position position="64"/>
    </location>
    <ligand>
        <name>S-adenosyl-L-methionine</name>
        <dbReference type="ChEBI" id="CHEBI:59789"/>
    </ligand>
</feature>
<feature type="domain" description="Ribosomal RNA adenine methylase transferase N-terminal" evidence="8">
    <location>
        <begin position="23"/>
        <end position="187"/>
    </location>
</feature>
<comment type="caution">
    <text evidence="9">The sequence shown here is derived from an EMBL/GenBank/DDBJ whole genome shotgun (WGS) entry which is preliminary data.</text>
</comment>
<dbReference type="InterPro" id="IPR029063">
    <property type="entry name" value="SAM-dependent_MTases_sf"/>
</dbReference>
<comment type="caution">
    <text evidence="7">Lacks conserved residue(s) required for the propagation of feature annotation.</text>
</comment>
<evidence type="ECO:0000256" key="1">
    <source>
        <dbReference type="ARBA" id="ARBA00022490"/>
    </source>
</evidence>
<evidence type="ECO:0000256" key="5">
    <source>
        <dbReference type="ARBA" id="ARBA00022691"/>
    </source>
</evidence>
<keyword evidence="6 7" id="KW-0694">RNA-binding</keyword>
<evidence type="ECO:0000256" key="6">
    <source>
        <dbReference type="ARBA" id="ARBA00022884"/>
    </source>
</evidence>
<dbReference type="InterPro" id="IPR023165">
    <property type="entry name" value="rRNA_Ade_diMease-like_C"/>
</dbReference>
<keyword evidence="4 7" id="KW-0808">Transferase</keyword>